<dbReference type="RefSeq" id="WP_128981771.1">
    <property type="nucleotide sequence ID" value="NZ_PDKJ01000008.1"/>
</dbReference>
<evidence type="ECO:0000259" key="2">
    <source>
        <dbReference type="PROSITE" id="PS51462"/>
    </source>
</evidence>
<evidence type="ECO:0000313" key="4">
    <source>
        <dbReference type="Proteomes" id="UP000290172"/>
    </source>
</evidence>
<dbReference type="PANTHER" id="PTHR21340">
    <property type="entry name" value="DIADENOSINE 5,5-P1,P4-TETRAPHOSPHATE PYROPHOSPHOHYDROLASE MUTT"/>
    <property type="match status" value="1"/>
</dbReference>
<sequence>MAKIEAYGIVLYKIEKGKTKILLCKSVKSREKWGCLKGVKTFGENSRECAKREFFEECSIKVETFFFEEYFEQRNDKKNIGVWIVDANKISKIDEYFVEDKLLEKYLSWENSKAKFFDIDTLPPIKTKQIFLIKKITDFLRNKSQFH</sequence>
<dbReference type="PROSITE" id="PS51462">
    <property type="entry name" value="NUDIX"/>
    <property type="match status" value="1"/>
</dbReference>
<dbReference type="InterPro" id="IPR000086">
    <property type="entry name" value="NUDIX_hydrolase_dom"/>
</dbReference>
<feature type="domain" description="Nudix hydrolase" evidence="2">
    <location>
        <begin position="2"/>
        <end position="142"/>
    </location>
</feature>
<gene>
    <name evidence="3" type="ORF">CRV08_10285</name>
</gene>
<dbReference type="Gene3D" id="3.90.79.10">
    <property type="entry name" value="Nucleoside Triphosphate Pyrophosphohydrolase"/>
    <property type="match status" value="1"/>
</dbReference>
<dbReference type="PANTHER" id="PTHR21340:SF0">
    <property type="entry name" value="BIS(5'-NUCLEOSYL)-TETRAPHOSPHATASE [ASYMMETRICAL]"/>
    <property type="match status" value="1"/>
</dbReference>
<comment type="caution">
    <text evidence="3">The sequence shown here is derived from an EMBL/GenBank/DDBJ whole genome shotgun (WGS) entry which is preliminary data.</text>
</comment>
<reference evidence="3 4" key="1">
    <citation type="submission" date="2017-10" db="EMBL/GenBank/DDBJ databases">
        <title>Genomics of the genus Arcobacter.</title>
        <authorList>
            <person name="Perez-Cataluna A."/>
            <person name="Figueras M.J."/>
        </authorList>
    </citation>
    <scope>NUCLEOTIDE SEQUENCE [LARGE SCALE GENOMIC DNA]</scope>
    <source>
        <strain evidence="3 4">CECT 8993</strain>
    </source>
</reference>
<organism evidence="3 4">
    <name type="scientific">Halarcobacter ebronensis</name>
    <dbReference type="NCBI Taxonomy" id="1462615"/>
    <lineage>
        <taxon>Bacteria</taxon>
        <taxon>Pseudomonadati</taxon>
        <taxon>Campylobacterota</taxon>
        <taxon>Epsilonproteobacteria</taxon>
        <taxon>Campylobacterales</taxon>
        <taxon>Arcobacteraceae</taxon>
        <taxon>Halarcobacter</taxon>
    </lineage>
</organism>
<keyword evidence="1 3" id="KW-0378">Hydrolase</keyword>
<dbReference type="SUPFAM" id="SSF55811">
    <property type="entry name" value="Nudix"/>
    <property type="match status" value="1"/>
</dbReference>
<dbReference type="InterPro" id="IPR051325">
    <property type="entry name" value="Nudix_hydrolase_domain"/>
</dbReference>
<dbReference type="Proteomes" id="UP000290172">
    <property type="component" value="Unassembled WGS sequence"/>
</dbReference>
<name>A0A4Q0YBL9_9BACT</name>
<evidence type="ECO:0000256" key="1">
    <source>
        <dbReference type="ARBA" id="ARBA00022801"/>
    </source>
</evidence>
<dbReference type="EMBL" id="PDKJ01000008">
    <property type="protein sequence ID" value="RXJ67747.1"/>
    <property type="molecule type" value="Genomic_DNA"/>
</dbReference>
<dbReference type="GO" id="GO:0006754">
    <property type="term" value="P:ATP biosynthetic process"/>
    <property type="evidence" value="ECO:0007669"/>
    <property type="project" value="TreeGrafter"/>
</dbReference>
<proteinExistence type="predicted"/>
<dbReference type="GO" id="GO:0004081">
    <property type="term" value="F:bis(5'-nucleosyl)-tetraphosphatase (asymmetrical) activity"/>
    <property type="evidence" value="ECO:0007669"/>
    <property type="project" value="TreeGrafter"/>
</dbReference>
<evidence type="ECO:0000313" key="3">
    <source>
        <dbReference type="EMBL" id="RXJ67747.1"/>
    </source>
</evidence>
<accession>A0A4Q0YBL9</accession>
<dbReference type="AlphaFoldDB" id="A0A4Q0YBL9"/>
<protein>
    <submittedName>
        <fullName evidence="3">NUDIX hydrolase</fullName>
    </submittedName>
</protein>
<dbReference type="Pfam" id="PF00293">
    <property type="entry name" value="NUDIX"/>
    <property type="match status" value="1"/>
</dbReference>
<dbReference type="InterPro" id="IPR015797">
    <property type="entry name" value="NUDIX_hydrolase-like_dom_sf"/>
</dbReference>
<dbReference type="GO" id="GO:0006167">
    <property type="term" value="P:AMP biosynthetic process"/>
    <property type="evidence" value="ECO:0007669"/>
    <property type="project" value="TreeGrafter"/>
</dbReference>